<keyword evidence="6" id="KW-1185">Reference proteome</keyword>
<dbReference type="Pfam" id="PF13541">
    <property type="entry name" value="ChlI"/>
    <property type="match status" value="1"/>
</dbReference>
<dbReference type="SMART" id="SM00382">
    <property type="entry name" value="AAA"/>
    <property type="match status" value="1"/>
</dbReference>
<dbReference type="InterPro" id="IPR014721">
    <property type="entry name" value="Ribsml_uS5_D2-typ_fold_subgr"/>
</dbReference>
<dbReference type="Pfam" id="PF13335">
    <property type="entry name" value="Mg_chelatase_C"/>
    <property type="match status" value="1"/>
</dbReference>
<evidence type="ECO:0000256" key="3">
    <source>
        <dbReference type="ARBA" id="ARBA00022840"/>
    </source>
</evidence>
<dbReference type="InterPro" id="IPR045006">
    <property type="entry name" value="CHLI-like"/>
</dbReference>
<evidence type="ECO:0000259" key="4">
    <source>
        <dbReference type="SMART" id="SM00382"/>
    </source>
</evidence>
<dbReference type="Gene3D" id="3.30.230.10">
    <property type="match status" value="1"/>
</dbReference>
<gene>
    <name evidence="5" type="ORF">GCM10009430_36400</name>
</gene>
<keyword evidence="2" id="KW-0547">Nucleotide-binding</keyword>
<sequence>MLIKVFGSAVFGIEATTITVEVNIDKGIGYHLVGLPDNAIKESSYRIAAALQNNEYKLPGKKITINMAPADLRKEGSAYDLTLAIGILAASSQIKGIDISEYLIMGELSLDGSLQPIKGALPIAIKAREEGFKGFILPKQNAKEAAIVDNLQVFGVDTIKEVIDFFDGAGTLEQTFVDTRTEFYKELDNPEFDFADVKGQESIKRCMEIAAAGGHNIILVGPPGSGKTMLSKRLPSILPPMSLQEALETTKIHSVVGRIKDNIGLMAQRPFRSPHHTISNVALVGGGSYPQPGEISLSHNGVLFLDELPEFKREVLEVMRQPLEDREVTISRAKFTVTYPSSFMLVASMNPSPGGYFNDPDAPVTSSPAEMQRYLSKISGPLLDRIDIHIEVTPVPFDKLSEDRKGESSVDIRKRVIKARDIQTRRFREQKNIHYNAQMNVKQLRLYCQLDTASKELLKTAMERLNLSARAYDRILKVSRTIADLEGSECINGSHISEAIQYRSLDREGWLG</sequence>
<dbReference type="NCBIfam" id="TIGR00368">
    <property type="entry name" value="YifB family Mg chelatase-like AAA ATPase"/>
    <property type="match status" value="1"/>
</dbReference>
<dbReference type="InterPro" id="IPR020568">
    <property type="entry name" value="Ribosomal_Su5_D2-typ_SF"/>
</dbReference>
<proteinExistence type="inferred from homology"/>
<comment type="similarity">
    <text evidence="1">Belongs to the Mg-chelatase subunits D/I family. ComM subfamily.</text>
</comment>
<dbReference type="InterPro" id="IPR025158">
    <property type="entry name" value="Mg_chelat-rel_C"/>
</dbReference>
<accession>A0ABN1J3S1</accession>
<feature type="domain" description="AAA+ ATPase" evidence="4">
    <location>
        <begin position="213"/>
        <end position="396"/>
    </location>
</feature>
<dbReference type="InterPro" id="IPR001208">
    <property type="entry name" value="MCM_dom"/>
</dbReference>
<dbReference type="RefSeq" id="WP_343913685.1">
    <property type="nucleotide sequence ID" value="NZ_BAAAGE010000003.1"/>
</dbReference>
<comment type="caution">
    <text evidence="5">The sequence shown here is derived from an EMBL/GenBank/DDBJ whole genome shotgun (WGS) entry which is preliminary data.</text>
</comment>
<evidence type="ECO:0000313" key="6">
    <source>
        <dbReference type="Proteomes" id="UP001501758"/>
    </source>
</evidence>
<dbReference type="SUPFAM" id="SSF54211">
    <property type="entry name" value="Ribosomal protein S5 domain 2-like"/>
    <property type="match status" value="1"/>
</dbReference>
<dbReference type="PANTHER" id="PTHR32039:SF7">
    <property type="entry name" value="COMPETENCE PROTEIN COMM"/>
    <property type="match status" value="1"/>
</dbReference>
<dbReference type="EMBL" id="BAAAGE010000003">
    <property type="protein sequence ID" value="GAA0727877.1"/>
    <property type="molecule type" value="Genomic_DNA"/>
</dbReference>
<dbReference type="InterPro" id="IPR000523">
    <property type="entry name" value="Mg_chelatse_chII-like_cat_dom"/>
</dbReference>
<dbReference type="Gene3D" id="3.40.50.300">
    <property type="entry name" value="P-loop containing nucleotide triphosphate hydrolases"/>
    <property type="match status" value="1"/>
</dbReference>
<dbReference type="InterPro" id="IPR004482">
    <property type="entry name" value="Mg_chelat-rel"/>
</dbReference>
<evidence type="ECO:0000256" key="2">
    <source>
        <dbReference type="ARBA" id="ARBA00022741"/>
    </source>
</evidence>
<dbReference type="PRINTS" id="PR01657">
    <property type="entry name" value="MCMFAMILY"/>
</dbReference>
<dbReference type="PANTHER" id="PTHR32039">
    <property type="entry name" value="MAGNESIUM-CHELATASE SUBUNIT CHLI"/>
    <property type="match status" value="1"/>
</dbReference>
<evidence type="ECO:0000256" key="1">
    <source>
        <dbReference type="ARBA" id="ARBA00006354"/>
    </source>
</evidence>
<protein>
    <submittedName>
        <fullName evidence="5">YifB family Mg chelatase-like AAA ATPase</fullName>
    </submittedName>
</protein>
<reference evidence="5 6" key="1">
    <citation type="journal article" date="2019" name="Int. J. Syst. Evol. Microbiol.">
        <title>The Global Catalogue of Microorganisms (GCM) 10K type strain sequencing project: providing services to taxonomists for standard genome sequencing and annotation.</title>
        <authorList>
            <consortium name="The Broad Institute Genomics Platform"/>
            <consortium name="The Broad Institute Genome Sequencing Center for Infectious Disease"/>
            <person name="Wu L."/>
            <person name="Ma J."/>
        </authorList>
    </citation>
    <scope>NUCLEOTIDE SEQUENCE [LARGE SCALE GENOMIC DNA]</scope>
    <source>
        <strain evidence="5 6">JCM 15974</strain>
    </source>
</reference>
<name>A0ABN1J3S1_9FLAO</name>
<organism evidence="5 6">
    <name type="scientific">Aquimarina litoralis</name>
    <dbReference type="NCBI Taxonomy" id="584605"/>
    <lineage>
        <taxon>Bacteria</taxon>
        <taxon>Pseudomonadati</taxon>
        <taxon>Bacteroidota</taxon>
        <taxon>Flavobacteriia</taxon>
        <taxon>Flavobacteriales</taxon>
        <taxon>Flavobacteriaceae</taxon>
        <taxon>Aquimarina</taxon>
    </lineage>
</organism>
<dbReference type="Pfam" id="PF01078">
    <property type="entry name" value="Mg_chelatase"/>
    <property type="match status" value="1"/>
</dbReference>
<keyword evidence="3" id="KW-0067">ATP-binding</keyword>
<dbReference type="SUPFAM" id="SSF52540">
    <property type="entry name" value="P-loop containing nucleoside triphosphate hydrolases"/>
    <property type="match status" value="1"/>
</dbReference>
<evidence type="ECO:0000313" key="5">
    <source>
        <dbReference type="EMBL" id="GAA0727877.1"/>
    </source>
</evidence>
<dbReference type="InterPro" id="IPR003593">
    <property type="entry name" value="AAA+_ATPase"/>
</dbReference>
<dbReference type="InterPro" id="IPR027417">
    <property type="entry name" value="P-loop_NTPase"/>
</dbReference>
<dbReference type="Proteomes" id="UP001501758">
    <property type="component" value="Unassembled WGS sequence"/>
</dbReference>